<dbReference type="Proteomes" id="UP000593573">
    <property type="component" value="Unassembled WGS sequence"/>
</dbReference>
<accession>A0A7J8V140</accession>
<dbReference type="SUPFAM" id="SSF109604">
    <property type="entry name" value="HD-domain/PDEase-like"/>
    <property type="match status" value="1"/>
</dbReference>
<keyword evidence="2" id="KW-1185">Reference proteome</keyword>
<organism evidence="1 2">
    <name type="scientific">Gossypium klotzschianum</name>
    <dbReference type="NCBI Taxonomy" id="34286"/>
    <lineage>
        <taxon>Eukaryota</taxon>
        <taxon>Viridiplantae</taxon>
        <taxon>Streptophyta</taxon>
        <taxon>Embryophyta</taxon>
        <taxon>Tracheophyta</taxon>
        <taxon>Spermatophyta</taxon>
        <taxon>Magnoliopsida</taxon>
        <taxon>eudicotyledons</taxon>
        <taxon>Gunneridae</taxon>
        <taxon>Pentapetalae</taxon>
        <taxon>rosids</taxon>
        <taxon>malvids</taxon>
        <taxon>Malvales</taxon>
        <taxon>Malvaceae</taxon>
        <taxon>Malvoideae</taxon>
        <taxon>Gossypium</taxon>
    </lineage>
</organism>
<protein>
    <submittedName>
        <fullName evidence="1">Uncharacterized protein</fullName>
    </submittedName>
</protein>
<sequence length="49" mass="5517">MMIAVIPGDMFPVGCAFDESIVDHITPFYTCCGLHNVLMSWGPDDYMYL</sequence>
<dbReference type="UniPathway" id="UPA00111">
    <property type="reaction ID" value="UER00527"/>
</dbReference>
<feature type="non-terminal residue" evidence="1">
    <location>
        <position position="1"/>
    </location>
</feature>
<evidence type="ECO:0000313" key="2">
    <source>
        <dbReference type="Proteomes" id="UP000593573"/>
    </source>
</evidence>
<evidence type="ECO:0000313" key="1">
    <source>
        <dbReference type="EMBL" id="MBA0656507.1"/>
    </source>
</evidence>
<dbReference type="OrthoDB" id="5151075at2759"/>
<reference evidence="1 2" key="1">
    <citation type="journal article" date="2019" name="Genome Biol. Evol.">
        <title>Insights into the evolution of the New World diploid cottons (Gossypium, subgenus Houzingenia) based on genome sequencing.</title>
        <authorList>
            <person name="Grover C.E."/>
            <person name="Arick M.A. 2nd"/>
            <person name="Thrash A."/>
            <person name="Conover J.L."/>
            <person name="Sanders W.S."/>
            <person name="Peterson D.G."/>
            <person name="Frelichowski J.E."/>
            <person name="Scheffler J.A."/>
            <person name="Scheffler B.E."/>
            <person name="Wendel J.F."/>
        </authorList>
    </citation>
    <scope>NUCLEOTIDE SEQUENCE [LARGE SCALE GENOMIC DNA]</scope>
    <source>
        <strain evidence="1">57</strain>
        <tissue evidence="1">Leaf</tissue>
    </source>
</reference>
<comment type="caution">
    <text evidence="1">The sequence shown here is derived from an EMBL/GenBank/DDBJ whole genome shotgun (WGS) entry which is preliminary data.</text>
</comment>
<gene>
    <name evidence="1" type="ORF">Goklo_008854</name>
</gene>
<dbReference type="AlphaFoldDB" id="A0A7J8V140"/>
<proteinExistence type="predicted"/>
<name>A0A7J8V140_9ROSI</name>
<dbReference type="EMBL" id="JABFAB010000008">
    <property type="protein sequence ID" value="MBA0656507.1"/>
    <property type="molecule type" value="Genomic_DNA"/>
</dbReference>